<keyword evidence="1" id="KW-0732">Signal</keyword>
<dbReference type="EMBL" id="WWCJ01000011">
    <property type="protein sequence ID" value="MYN03647.1"/>
    <property type="molecule type" value="Genomic_DNA"/>
</dbReference>
<protein>
    <submittedName>
        <fullName evidence="2">PEP-CTERM sorting domain-containing protein</fullName>
    </submittedName>
</protein>
<evidence type="ECO:0000313" key="2">
    <source>
        <dbReference type="EMBL" id="MYN03647.1"/>
    </source>
</evidence>
<feature type="signal peptide" evidence="1">
    <location>
        <begin position="1"/>
        <end position="25"/>
    </location>
</feature>
<dbReference type="NCBIfam" id="TIGR02595">
    <property type="entry name" value="PEP_CTERM"/>
    <property type="match status" value="1"/>
</dbReference>
<feature type="chain" id="PRO_5026683875" evidence="1">
    <location>
        <begin position="26"/>
        <end position="288"/>
    </location>
</feature>
<evidence type="ECO:0000256" key="1">
    <source>
        <dbReference type="SAM" id="SignalP"/>
    </source>
</evidence>
<dbReference type="Proteomes" id="UP000448575">
    <property type="component" value="Unassembled WGS sequence"/>
</dbReference>
<name>A0A6N9HK93_9BURK</name>
<organism evidence="2 3">
    <name type="scientific">Pseudoduganella guangdongensis</name>
    <dbReference type="NCBI Taxonomy" id="2692179"/>
    <lineage>
        <taxon>Bacteria</taxon>
        <taxon>Pseudomonadati</taxon>
        <taxon>Pseudomonadota</taxon>
        <taxon>Betaproteobacteria</taxon>
        <taxon>Burkholderiales</taxon>
        <taxon>Oxalobacteraceae</taxon>
        <taxon>Telluria group</taxon>
        <taxon>Pseudoduganella</taxon>
    </lineage>
</organism>
<keyword evidence="3" id="KW-1185">Reference proteome</keyword>
<gene>
    <name evidence="2" type="ORF">GTP41_16245</name>
</gene>
<proteinExistence type="predicted"/>
<accession>A0A6N9HK93</accession>
<dbReference type="InterPro" id="IPR013424">
    <property type="entry name" value="Ice-binding_C"/>
</dbReference>
<dbReference type="RefSeq" id="WP_161026624.1">
    <property type="nucleotide sequence ID" value="NZ_WWCJ01000011.1"/>
</dbReference>
<comment type="caution">
    <text evidence="2">The sequence shown here is derived from an EMBL/GenBank/DDBJ whole genome shotgun (WGS) entry which is preliminary data.</text>
</comment>
<reference evidence="2 3" key="1">
    <citation type="submission" date="2019-12" db="EMBL/GenBank/DDBJ databases">
        <title>Novel species isolated from a subtropical stream in China.</title>
        <authorList>
            <person name="Lu H."/>
        </authorList>
    </citation>
    <scope>NUCLEOTIDE SEQUENCE [LARGE SCALE GENOMIC DNA]</scope>
    <source>
        <strain evidence="2 3">DS3</strain>
    </source>
</reference>
<dbReference type="AlphaFoldDB" id="A0A6N9HK93"/>
<evidence type="ECO:0000313" key="3">
    <source>
        <dbReference type="Proteomes" id="UP000448575"/>
    </source>
</evidence>
<sequence>MSVIKTLLAPAFAALALGVGIGAQAAPLDLTTAGAFGTINGATYTQVPPQSTGSGVIDPFVRIRDNQATVQAYNTRVSNTYQNDGTDTYNHEVTVGSIGFIDINGADAGGEVMRFLLDINQTKANPFLLLSEVQIFLSTSPNQSIEPVLGQGDLLPLALSALVYQMDGAGDDGAQLNYALNSGSGSGDMTLDIPLSMFAGAFASLGLNDAVSQNGAYLYLYSRFEGNNDGFEEWAHYSGNPIGEEPCNPAVEDCGPREIPEPNSLILFSFGLLGAAIAIKRGRQRWMR</sequence>